<dbReference type="VEuPathDB" id="VectorBase:GPAI013975"/>
<reference evidence="2" key="1">
    <citation type="submission" date="2014-03" db="EMBL/GenBank/DDBJ databases">
        <authorList>
            <person name="Aksoy S."/>
            <person name="Warren W."/>
            <person name="Wilson R.K."/>
        </authorList>
    </citation>
    <scope>NUCLEOTIDE SEQUENCE [LARGE SCALE GENOMIC DNA]</scope>
    <source>
        <strain evidence="2">IAEA</strain>
    </source>
</reference>
<organism evidence="1 2">
    <name type="scientific">Glossina pallidipes</name>
    <name type="common">Tsetse fly</name>
    <dbReference type="NCBI Taxonomy" id="7398"/>
    <lineage>
        <taxon>Eukaryota</taxon>
        <taxon>Metazoa</taxon>
        <taxon>Ecdysozoa</taxon>
        <taxon>Arthropoda</taxon>
        <taxon>Hexapoda</taxon>
        <taxon>Insecta</taxon>
        <taxon>Pterygota</taxon>
        <taxon>Neoptera</taxon>
        <taxon>Endopterygota</taxon>
        <taxon>Diptera</taxon>
        <taxon>Brachycera</taxon>
        <taxon>Muscomorpha</taxon>
        <taxon>Hippoboscoidea</taxon>
        <taxon>Glossinidae</taxon>
        <taxon>Glossina</taxon>
    </lineage>
</organism>
<reference evidence="1" key="2">
    <citation type="submission" date="2020-05" db="UniProtKB">
        <authorList>
            <consortium name="EnsemblMetazoa"/>
        </authorList>
    </citation>
    <scope>IDENTIFICATION</scope>
    <source>
        <strain evidence="1">IAEA</strain>
    </source>
</reference>
<proteinExistence type="predicted"/>
<evidence type="ECO:0000313" key="1">
    <source>
        <dbReference type="EnsemblMetazoa" id="GPAI013975-PA"/>
    </source>
</evidence>
<sequence length="146" mass="15040">MIERITEETPAGCLNRNRLQVLWITNVASVKSNRGRKKFEIQPQNDSKQVVSHPAAVKYAVAAAPAPAVVKYAAPAVTYAAAAPAVVKYAAPAVTYAAAAPAVTYAAAAPAVSYHAAPAVAYHAAPAVTYAASPAVAYSYGGYGKH</sequence>
<evidence type="ECO:0000313" key="2">
    <source>
        <dbReference type="Proteomes" id="UP000092445"/>
    </source>
</evidence>
<protein>
    <submittedName>
        <fullName evidence="1">Uncharacterized protein</fullName>
    </submittedName>
</protein>
<dbReference type="Proteomes" id="UP000092445">
    <property type="component" value="Unassembled WGS sequence"/>
</dbReference>
<dbReference type="AlphaFoldDB" id="A0A1A9ZGK3"/>
<dbReference type="EnsemblMetazoa" id="GPAI013975-RA">
    <property type="protein sequence ID" value="GPAI013975-PA"/>
    <property type="gene ID" value="GPAI013975"/>
</dbReference>
<accession>A0A1A9ZGK3</accession>
<name>A0A1A9ZGK3_GLOPL</name>
<keyword evidence="2" id="KW-1185">Reference proteome</keyword>